<dbReference type="SUPFAM" id="SSF143856">
    <property type="entry name" value="DeoB insert domain-like"/>
    <property type="match status" value="1"/>
</dbReference>
<dbReference type="GO" id="GO:0043094">
    <property type="term" value="P:metabolic compound salvage"/>
    <property type="evidence" value="ECO:0007669"/>
    <property type="project" value="UniProtKB-UniRule"/>
</dbReference>
<comment type="caution">
    <text evidence="10">The sequence shown here is derived from an EMBL/GenBank/DDBJ whole genome shotgun (WGS) entry which is preliminary data.</text>
</comment>
<dbReference type="FunFam" id="3.30.70.1250:FF:000001">
    <property type="entry name" value="Phosphopentomutase"/>
    <property type="match status" value="1"/>
</dbReference>
<evidence type="ECO:0000256" key="4">
    <source>
        <dbReference type="ARBA" id="ARBA00023211"/>
    </source>
</evidence>
<keyword evidence="5 6" id="KW-0413">Isomerase</keyword>
<dbReference type="EMBL" id="QUZK01000018">
    <property type="protein sequence ID" value="RFF31556.1"/>
    <property type="molecule type" value="Genomic_DNA"/>
</dbReference>
<feature type="binding site" evidence="6">
    <location>
        <position position="301"/>
    </location>
    <ligand>
        <name>Mn(2+)</name>
        <dbReference type="ChEBI" id="CHEBI:29035"/>
        <label>2</label>
    </ligand>
</feature>
<dbReference type="InterPro" id="IPR017850">
    <property type="entry name" value="Alkaline_phosphatase_core_sf"/>
</dbReference>
<dbReference type="OrthoDB" id="9769930at2"/>
<dbReference type="CDD" id="cd16009">
    <property type="entry name" value="PPM"/>
    <property type="match status" value="1"/>
</dbReference>
<dbReference type="AlphaFoldDB" id="A0A3E1KAT2"/>
<comment type="pathway">
    <text evidence="6">Carbohydrate degradation; 2-deoxy-D-ribose 1-phosphate degradation; D-glyceraldehyde 3-phosphate and acetaldehyde from 2-deoxy-alpha-D-ribose 1-phosphate: step 1/2.</text>
</comment>
<dbReference type="GO" id="GO:0005829">
    <property type="term" value="C:cytosol"/>
    <property type="evidence" value="ECO:0007669"/>
    <property type="project" value="TreeGrafter"/>
</dbReference>
<dbReference type="Gene3D" id="3.30.70.1250">
    <property type="entry name" value="Phosphopentomutase"/>
    <property type="match status" value="1"/>
</dbReference>
<comment type="catalytic activity">
    <reaction evidence="6">
        <text>2-deoxy-alpha-D-ribose 1-phosphate = 2-deoxy-D-ribose 5-phosphate</text>
        <dbReference type="Rhea" id="RHEA:27658"/>
        <dbReference type="ChEBI" id="CHEBI:57259"/>
        <dbReference type="ChEBI" id="CHEBI:62877"/>
        <dbReference type="EC" id="5.4.2.7"/>
    </reaction>
</comment>
<feature type="binding site" evidence="6">
    <location>
        <position position="306"/>
    </location>
    <ligand>
        <name>Mn(2+)</name>
        <dbReference type="ChEBI" id="CHEBI:29035"/>
        <label>2</label>
    </ligand>
</feature>
<evidence type="ECO:0000256" key="2">
    <source>
        <dbReference type="ARBA" id="ARBA00022490"/>
    </source>
</evidence>
<dbReference type="GO" id="GO:0006018">
    <property type="term" value="P:2-deoxyribose 1-phosphate catabolic process"/>
    <property type="evidence" value="ECO:0007669"/>
    <property type="project" value="UniProtKB-UniRule"/>
</dbReference>
<comment type="similarity">
    <text evidence="1 6">Belongs to the phosphopentomutase family.</text>
</comment>
<feature type="binding site" evidence="6">
    <location>
        <position position="343"/>
    </location>
    <ligand>
        <name>Mn(2+)</name>
        <dbReference type="ChEBI" id="CHEBI:29035"/>
        <label>1</label>
    </ligand>
</feature>
<evidence type="ECO:0000256" key="6">
    <source>
        <dbReference type="HAMAP-Rule" id="MF_00740"/>
    </source>
</evidence>
<feature type="binding site" evidence="6">
    <location>
        <position position="354"/>
    </location>
    <ligand>
        <name>Mn(2+)</name>
        <dbReference type="ChEBI" id="CHEBI:29035"/>
        <label>2</label>
    </ligand>
</feature>
<dbReference type="InterPro" id="IPR010045">
    <property type="entry name" value="DeoB"/>
</dbReference>
<dbReference type="PIRSF" id="PIRSF001491">
    <property type="entry name" value="Ppentomutase"/>
    <property type="match status" value="1"/>
</dbReference>
<dbReference type="GO" id="GO:0030145">
    <property type="term" value="F:manganese ion binding"/>
    <property type="evidence" value="ECO:0007669"/>
    <property type="project" value="UniProtKB-UniRule"/>
</dbReference>
<feature type="region of interest" description="Disordered" evidence="8">
    <location>
        <begin position="393"/>
        <end position="413"/>
    </location>
</feature>
<comment type="subcellular location">
    <subcellularLocation>
        <location evidence="6">Cytoplasm</location>
    </subcellularLocation>
</comment>
<protein>
    <recommendedName>
        <fullName evidence="6 7">Phosphopentomutase</fullName>
        <ecNumber evidence="6 7">5.4.2.7</ecNumber>
    </recommendedName>
    <alternativeName>
        <fullName evidence="6">Phosphodeoxyribomutase</fullName>
    </alternativeName>
</protein>
<evidence type="ECO:0000256" key="5">
    <source>
        <dbReference type="ARBA" id="ARBA00023235"/>
    </source>
</evidence>
<dbReference type="PANTHER" id="PTHR21110">
    <property type="entry name" value="PHOSPHOPENTOMUTASE"/>
    <property type="match status" value="1"/>
</dbReference>
<dbReference type="GO" id="GO:0000287">
    <property type="term" value="F:magnesium ion binding"/>
    <property type="evidence" value="ECO:0007669"/>
    <property type="project" value="UniProtKB-UniRule"/>
</dbReference>
<keyword evidence="11" id="KW-1185">Reference proteome</keyword>
<gene>
    <name evidence="6" type="primary">deoB</name>
    <name evidence="10" type="ORF">DZC52_04135</name>
</gene>
<evidence type="ECO:0000256" key="3">
    <source>
        <dbReference type="ARBA" id="ARBA00022723"/>
    </source>
</evidence>
<keyword evidence="3 6" id="KW-0479">Metal-binding</keyword>
<dbReference type="GO" id="GO:0008973">
    <property type="term" value="F:phosphopentomutase activity"/>
    <property type="evidence" value="ECO:0007669"/>
    <property type="project" value="UniProtKB-UniRule"/>
</dbReference>
<dbReference type="RefSeq" id="WP_116649862.1">
    <property type="nucleotide sequence ID" value="NZ_QUZK01000018.1"/>
</dbReference>
<feature type="domain" description="Metalloenzyme" evidence="9">
    <location>
        <begin position="3"/>
        <end position="393"/>
    </location>
</feature>
<evidence type="ECO:0000256" key="1">
    <source>
        <dbReference type="ARBA" id="ARBA00010373"/>
    </source>
</evidence>
<evidence type="ECO:0000259" key="9">
    <source>
        <dbReference type="Pfam" id="PF01676"/>
    </source>
</evidence>
<comment type="catalytic activity">
    <reaction evidence="6">
        <text>alpha-D-ribose 1-phosphate = D-ribose 5-phosphate</text>
        <dbReference type="Rhea" id="RHEA:18793"/>
        <dbReference type="ChEBI" id="CHEBI:57720"/>
        <dbReference type="ChEBI" id="CHEBI:78346"/>
        <dbReference type="EC" id="5.4.2.7"/>
    </reaction>
</comment>
<evidence type="ECO:0000256" key="8">
    <source>
        <dbReference type="SAM" id="MobiDB-lite"/>
    </source>
</evidence>
<dbReference type="EC" id="5.4.2.7" evidence="6 7"/>
<dbReference type="UniPathway" id="UPA00087">
    <property type="reaction ID" value="UER00173"/>
</dbReference>
<feature type="binding site" evidence="6">
    <location>
        <position position="342"/>
    </location>
    <ligand>
        <name>Mn(2+)</name>
        <dbReference type="ChEBI" id="CHEBI:29035"/>
        <label>1</label>
    </ligand>
</feature>
<dbReference type="NCBIfam" id="NF003766">
    <property type="entry name" value="PRK05362.1"/>
    <property type="match status" value="1"/>
</dbReference>
<comment type="function">
    <text evidence="6">Isomerase that catalyzes the conversion of deoxy-ribose 1-phosphate (dRib-1-P) and ribose 1-phosphate (Rib-1-P) to deoxy-ribose 5-phosphate (dRib-5-P) and ribose 5-phosphate (Rib-5-P), respectively.</text>
</comment>
<dbReference type="Gene3D" id="3.40.720.10">
    <property type="entry name" value="Alkaline Phosphatase, subunit A"/>
    <property type="match status" value="1"/>
</dbReference>
<sequence length="413" mass="44431">MPRALVIVLDSFGIGASADAARFGDAGADTLGHIAEHRFEQGRPLSLPNMAKLGLFHAHRSSTGATAAGIALPGRVDGTWGYAKEVSSGKDTPSGHWEMAGVPVRFEWAYFREKENSFPAEFLDELIRRAELPGVLGNCHASGTEIIARLGVEHIETGKPIVYTSADSVFQVAVHEQFFGLKRLYRLCEIARELLDEHFGDHPVGRVIARPFVGNHAGDFQRTGNRRDYSVPTPAPTILERLVDDGGEVVAVGKIADIFAHRGISSAIKADGNPALIEATLAAMESAGERSLVMANLVDFDMIYGHRRDPDGYAEALEYFDRQLPRLTASLAEGDLLILTADHGCDPTWSGTDHTREHVPVLARGDGLNAGGIGARASFADIGQTLAGHFGLDPLPDGTSFGPDTARQPRRQA</sequence>
<dbReference type="Proteomes" id="UP000260351">
    <property type="component" value="Unassembled WGS sequence"/>
</dbReference>
<comment type="cofactor">
    <cofactor evidence="6">
        <name>Mn(2+)</name>
        <dbReference type="ChEBI" id="CHEBI:29035"/>
    </cofactor>
    <text evidence="6">Binds 2 manganese ions.</text>
</comment>
<keyword evidence="4 6" id="KW-0464">Manganese</keyword>
<dbReference type="InterPro" id="IPR006124">
    <property type="entry name" value="Metalloenzyme"/>
</dbReference>
<keyword evidence="2 6" id="KW-0963">Cytoplasm</keyword>
<proteinExistence type="inferred from homology"/>
<dbReference type="GO" id="GO:0006015">
    <property type="term" value="P:5-phosphoribose 1-diphosphate biosynthetic process"/>
    <property type="evidence" value="ECO:0007669"/>
    <property type="project" value="UniProtKB-UniPathway"/>
</dbReference>
<dbReference type="SUPFAM" id="SSF53649">
    <property type="entry name" value="Alkaline phosphatase-like"/>
    <property type="match status" value="1"/>
</dbReference>
<dbReference type="NCBIfam" id="TIGR01696">
    <property type="entry name" value="deoB"/>
    <property type="match status" value="1"/>
</dbReference>
<evidence type="ECO:0000256" key="7">
    <source>
        <dbReference type="NCBIfam" id="TIGR01696"/>
    </source>
</evidence>
<evidence type="ECO:0000313" key="10">
    <source>
        <dbReference type="EMBL" id="RFF31556.1"/>
    </source>
</evidence>
<dbReference type="InterPro" id="IPR024052">
    <property type="entry name" value="Phosphopentomutase_DeoB_cap_sf"/>
</dbReference>
<accession>A0A3E1KAT2</accession>
<feature type="binding site" evidence="6">
    <location>
        <position position="10"/>
    </location>
    <ligand>
        <name>Mn(2+)</name>
        <dbReference type="ChEBI" id="CHEBI:29035"/>
        <label>1</label>
    </ligand>
</feature>
<reference evidence="10 11" key="1">
    <citation type="submission" date="2018-08" db="EMBL/GenBank/DDBJ databases">
        <title>Wenzhouxiangella salilacus sp. nov., a novel bacterium isolated from a saline lake in Xinjiang Province, China.</title>
        <authorList>
            <person name="Han S."/>
        </authorList>
    </citation>
    <scope>NUCLEOTIDE SEQUENCE [LARGE SCALE GENOMIC DNA]</scope>
    <source>
        <strain evidence="10 11">XDB06</strain>
    </source>
</reference>
<organism evidence="10 11">
    <name type="scientific">Wenzhouxiangella sediminis</name>
    <dbReference type="NCBI Taxonomy" id="1792836"/>
    <lineage>
        <taxon>Bacteria</taxon>
        <taxon>Pseudomonadati</taxon>
        <taxon>Pseudomonadota</taxon>
        <taxon>Gammaproteobacteria</taxon>
        <taxon>Chromatiales</taxon>
        <taxon>Wenzhouxiangellaceae</taxon>
        <taxon>Wenzhouxiangella</taxon>
    </lineage>
</organism>
<dbReference type="PANTHER" id="PTHR21110:SF0">
    <property type="entry name" value="PHOSPHOPENTOMUTASE"/>
    <property type="match status" value="1"/>
</dbReference>
<dbReference type="HAMAP" id="MF_00740">
    <property type="entry name" value="Phosphopentomut"/>
    <property type="match status" value="1"/>
</dbReference>
<evidence type="ECO:0000313" key="11">
    <source>
        <dbReference type="Proteomes" id="UP000260351"/>
    </source>
</evidence>
<dbReference type="GO" id="GO:0009117">
    <property type="term" value="P:nucleotide metabolic process"/>
    <property type="evidence" value="ECO:0007669"/>
    <property type="project" value="UniProtKB-UniRule"/>
</dbReference>
<name>A0A3E1KAT2_9GAMM</name>
<dbReference type="Pfam" id="PF01676">
    <property type="entry name" value="Metalloenzyme"/>
    <property type="match status" value="1"/>
</dbReference>